<reference evidence="1 2" key="1">
    <citation type="submission" date="2018-12" db="EMBL/GenBank/DDBJ databases">
        <title>Identification of serotype of rogose Salmonella by whole genome sequencing.</title>
        <authorList>
            <person name="Sacchi C.T."/>
            <person name="Goncalves C.R."/>
            <person name="Tiba-Casas M.R."/>
        </authorList>
    </citation>
    <scope>NUCLEOTIDE SEQUENCE [LARGE SCALE GENOMIC DNA]</scope>
    <source>
        <strain evidence="1 2">169_17</strain>
    </source>
</reference>
<evidence type="ECO:0000313" key="2">
    <source>
        <dbReference type="Proteomes" id="UP000290660"/>
    </source>
</evidence>
<evidence type="ECO:0000313" key="1">
    <source>
        <dbReference type="EMBL" id="RXQ32977.1"/>
    </source>
</evidence>
<name>A0A3V4IUX7_SALER</name>
<dbReference type="EMBL" id="RSEO01000017">
    <property type="protein sequence ID" value="RXQ32977.1"/>
    <property type="molecule type" value="Genomic_DNA"/>
</dbReference>
<organism evidence="1 2">
    <name type="scientific">Salmonella enterica</name>
    <name type="common">Salmonella choleraesuis</name>
    <dbReference type="NCBI Taxonomy" id="28901"/>
    <lineage>
        <taxon>Bacteria</taxon>
        <taxon>Pseudomonadati</taxon>
        <taxon>Pseudomonadota</taxon>
        <taxon>Gammaproteobacteria</taxon>
        <taxon>Enterobacterales</taxon>
        <taxon>Enterobacteriaceae</taxon>
        <taxon>Salmonella</taxon>
    </lineage>
</organism>
<protein>
    <submittedName>
        <fullName evidence="1">Uncharacterized protein</fullName>
    </submittedName>
</protein>
<proteinExistence type="predicted"/>
<sequence>MGLVTLFSSHDGYLPDFAQTLANRAEPDVTFEYTLTVKHYIDTITGFLRRVDIEPRPAIADILTQFESTVGQFPLGCQICPELLKIGCARYREFTTLKATGFCIRSRQS</sequence>
<gene>
    <name evidence="1" type="ORF">EI538_15870</name>
</gene>
<accession>A0A3V4IUX7</accession>
<dbReference type="AlphaFoldDB" id="A0A3V4IUX7"/>
<comment type="caution">
    <text evidence="1">The sequence shown here is derived from an EMBL/GenBank/DDBJ whole genome shotgun (WGS) entry which is preliminary data.</text>
</comment>
<dbReference type="Proteomes" id="UP000290660">
    <property type="component" value="Unassembled WGS sequence"/>
</dbReference>